<dbReference type="GO" id="GO:0005524">
    <property type="term" value="F:ATP binding"/>
    <property type="evidence" value="ECO:0007669"/>
    <property type="project" value="UniProtKB-KW"/>
</dbReference>
<dbReference type="FunFam" id="3.40.50.12780:FF:000003">
    <property type="entry name" value="Long-chain-fatty-acid--CoA ligase FadD"/>
    <property type="match status" value="1"/>
</dbReference>
<accession>A0A239IWC8</accession>
<dbReference type="PROSITE" id="PS00455">
    <property type="entry name" value="AMP_BINDING"/>
    <property type="match status" value="1"/>
</dbReference>
<dbReference type="PANTHER" id="PTHR24096">
    <property type="entry name" value="LONG-CHAIN-FATTY-ACID--COA LIGASE"/>
    <property type="match status" value="1"/>
</dbReference>
<keyword evidence="8" id="KW-1185">Reference proteome</keyword>
<dbReference type="InterPro" id="IPR025110">
    <property type="entry name" value="AMP-bd_C"/>
</dbReference>
<dbReference type="EMBL" id="FZOO01000012">
    <property type="protein sequence ID" value="SNS98066.1"/>
    <property type="molecule type" value="Genomic_DNA"/>
</dbReference>
<reference evidence="8" key="1">
    <citation type="submission" date="2017-06" db="EMBL/GenBank/DDBJ databases">
        <authorList>
            <person name="Varghese N."/>
            <person name="Submissions S."/>
        </authorList>
    </citation>
    <scope>NUCLEOTIDE SEQUENCE [LARGE SCALE GENOMIC DNA]</scope>
    <source>
        <strain evidence="8">DSM 46839</strain>
    </source>
</reference>
<keyword evidence="4" id="KW-0067">ATP-binding</keyword>
<keyword evidence="2 7" id="KW-0436">Ligase</keyword>
<dbReference type="Pfam" id="PF00501">
    <property type="entry name" value="AMP-binding"/>
    <property type="match status" value="1"/>
</dbReference>
<dbReference type="AlphaFoldDB" id="A0A239IWC8"/>
<sequence>MALASPFPDVEIPDVSVPEFVLAAGRDRPGAPALIDGLSGDVITHGQLAAYVDRVAAALHARGLRTGDVVAVFCPNTPWFPVVFHGIAAAGCVMSPINSLYTPDEIAFQLRDSGAKVLVTVSPFLDRARAAVADTPVDEVVVLDGAEGHASMRDLLTTDAPSVRVDIDPAEDLVTLPYSSGTTGLPKGVMLTHRNLVANVAQCRPLIRMGADERIIAVLPFFHIYGLTVLMNQGLAWGGAVVTLPRFDLEDFLRTIQDHRITRAFVAPPIVLALAKHPLVDAYDLSSLTSVTSGAAPLDEQLALAAQARLRKGADTGVTVAQGYGMTELSPVSHTTPDIGAEPPGVAPGSVPKGSVGFAVPNSECRLVDPATGEDAGPGERGELWVRGPNVMKGYLNNPAATAETIDAQGWLHTGDVAVVDENGCYTVVDRVKELIKYKGYQVAPAELEAVLIGHPEIADAAVIGVPDRDSGEELPKAFVVRAPGSALTAEAVMEYMAGKVAPHKKIRVVEFIEQVPKSAAGKILRKDLRAAG</sequence>
<dbReference type="PANTHER" id="PTHR24096:SF149">
    <property type="entry name" value="AMP-BINDING DOMAIN-CONTAINING PROTEIN-RELATED"/>
    <property type="match status" value="1"/>
</dbReference>
<feature type="domain" description="AMP-binding enzyme C-terminal" evidence="6">
    <location>
        <begin position="447"/>
        <end position="523"/>
    </location>
</feature>
<evidence type="ECO:0000259" key="5">
    <source>
        <dbReference type="Pfam" id="PF00501"/>
    </source>
</evidence>
<dbReference type="GO" id="GO:0016405">
    <property type="term" value="F:CoA-ligase activity"/>
    <property type="evidence" value="ECO:0007669"/>
    <property type="project" value="TreeGrafter"/>
</dbReference>
<evidence type="ECO:0000256" key="1">
    <source>
        <dbReference type="ARBA" id="ARBA00006432"/>
    </source>
</evidence>
<feature type="domain" description="AMP-dependent synthetase/ligase" evidence="5">
    <location>
        <begin position="26"/>
        <end position="396"/>
    </location>
</feature>
<keyword evidence="3" id="KW-0547">Nucleotide-binding</keyword>
<dbReference type="InterPro" id="IPR045851">
    <property type="entry name" value="AMP-bd_C_sf"/>
</dbReference>
<dbReference type="FunFam" id="3.30.300.30:FF:000007">
    <property type="entry name" value="4-coumarate--CoA ligase 2"/>
    <property type="match status" value="1"/>
</dbReference>
<evidence type="ECO:0000313" key="7">
    <source>
        <dbReference type="EMBL" id="SNS98066.1"/>
    </source>
</evidence>
<dbReference type="InterPro" id="IPR020845">
    <property type="entry name" value="AMP-binding_CS"/>
</dbReference>
<gene>
    <name evidence="7" type="ORF">SAMN06893096_11223</name>
</gene>
<dbReference type="InterPro" id="IPR000873">
    <property type="entry name" value="AMP-dep_synth/lig_dom"/>
</dbReference>
<dbReference type="Pfam" id="PF13193">
    <property type="entry name" value="AMP-binding_C"/>
    <property type="match status" value="1"/>
</dbReference>
<dbReference type="Gene3D" id="3.30.300.30">
    <property type="match status" value="1"/>
</dbReference>
<dbReference type="RefSeq" id="WP_089307224.1">
    <property type="nucleotide sequence ID" value="NZ_FZOO01000012.1"/>
</dbReference>
<organism evidence="7 8">
    <name type="scientific">Geodermatophilus pulveris</name>
    <dbReference type="NCBI Taxonomy" id="1564159"/>
    <lineage>
        <taxon>Bacteria</taxon>
        <taxon>Bacillati</taxon>
        <taxon>Actinomycetota</taxon>
        <taxon>Actinomycetes</taxon>
        <taxon>Geodermatophilales</taxon>
        <taxon>Geodermatophilaceae</taxon>
        <taxon>Geodermatophilus</taxon>
    </lineage>
</organism>
<evidence type="ECO:0000256" key="3">
    <source>
        <dbReference type="ARBA" id="ARBA00022741"/>
    </source>
</evidence>
<dbReference type="SUPFAM" id="SSF56801">
    <property type="entry name" value="Acetyl-CoA synthetase-like"/>
    <property type="match status" value="1"/>
</dbReference>
<evidence type="ECO:0000256" key="2">
    <source>
        <dbReference type="ARBA" id="ARBA00022598"/>
    </source>
</evidence>
<dbReference type="Gene3D" id="3.40.50.12780">
    <property type="entry name" value="N-terminal domain of ligase-like"/>
    <property type="match status" value="1"/>
</dbReference>
<dbReference type="InterPro" id="IPR042099">
    <property type="entry name" value="ANL_N_sf"/>
</dbReference>
<evidence type="ECO:0000259" key="6">
    <source>
        <dbReference type="Pfam" id="PF13193"/>
    </source>
</evidence>
<evidence type="ECO:0000256" key="4">
    <source>
        <dbReference type="ARBA" id="ARBA00022840"/>
    </source>
</evidence>
<name>A0A239IWC8_9ACTN</name>
<dbReference type="Proteomes" id="UP000198373">
    <property type="component" value="Unassembled WGS sequence"/>
</dbReference>
<comment type="similarity">
    <text evidence="1">Belongs to the ATP-dependent AMP-binding enzyme family.</text>
</comment>
<dbReference type="OrthoDB" id="9803968at2"/>
<protein>
    <submittedName>
        <fullName evidence="7">Acyl-CoA synthetase (AMP-forming)/AMP-acid ligase II</fullName>
    </submittedName>
</protein>
<evidence type="ECO:0000313" key="8">
    <source>
        <dbReference type="Proteomes" id="UP000198373"/>
    </source>
</evidence>
<proteinExistence type="inferred from homology"/>
<dbReference type="CDD" id="cd05904">
    <property type="entry name" value="4CL"/>
    <property type="match status" value="1"/>
</dbReference>